<dbReference type="GO" id="GO:0005886">
    <property type="term" value="C:plasma membrane"/>
    <property type="evidence" value="ECO:0007669"/>
    <property type="project" value="TreeGrafter"/>
</dbReference>
<feature type="transmembrane region" description="Helical" evidence="7">
    <location>
        <begin position="572"/>
        <end position="590"/>
    </location>
</feature>
<dbReference type="Gene3D" id="3.30.70.1450">
    <property type="entry name" value="Regulator of K+ conductance, C-terminal domain"/>
    <property type="match status" value="2"/>
</dbReference>
<feature type="non-terminal residue" evidence="9">
    <location>
        <position position="654"/>
    </location>
</feature>
<feature type="transmembrane region" description="Helical" evidence="7">
    <location>
        <begin position="220"/>
        <end position="249"/>
    </location>
</feature>
<accession>A0A5D0MFA3</accession>
<comment type="caution">
    <text evidence="9">The sequence shown here is derived from an EMBL/GenBank/DDBJ whole genome shotgun (WGS) entry which is preliminary data.</text>
</comment>
<feature type="transmembrane region" description="Helical" evidence="7">
    <location>
        <begin position="306"/>
        <end position="326"/>
    </location>
</feature>
<feature type="transmembrane region" description="Helical" evidence="7">
    <location>
        <begin position="153"/>
        <end position="170"/>
    </location>
</feature>
<name>A0A5D0MFA3_9BACT</name>
<feature type="transmembrane region" description="Helical" evidence="7">
    <location>
        <begin position="261"/>
        <end position="286"/>
    </location>
</feature>
<dbReference type="PROSITE" id="PS51202">
    <property type="entry name" value="RCK_C"/>
    <property type="match status" value="2"/>
</dbReference>
<evidence type="ECO:0000256" key="3">
    <source>
        <dbReference type="ARBA" id="ARBA00022692"/>
    </source>
</evidence>
<dbReference type="EMBL" id="VSIX01000112">
    <property type="protein sequence ID" value="TYB30575.1"/>
    <property type="molecule type" value="Genomic_DNA"/>
</dbReference>
<comment type="subcellular location">
    <subcellularLocation>
        <location evidence="1">Membrane</location>
        <topology evidence="1">Multi-pass membrane protein</topology>
    </subcellularLocation>
</comment>
<evidence type="ECO:0000256" key="5">
    <source>
        <dbReference type="ARBA" id="ARBA00022989"/>
    </source>
</evidence>
<organism evidence="9 10">
    <name type="scientific">Candidatus Mcinerneyibacterium aminivorans</name>
    <dbReference type="NCBI Taxonomy" id="2703815"/>
    <lineage>
        <taxon>Bacteria</taxon>
        <taxon>Candidatus Macinerneyibacteriota</taxon>
        <taxon>Candidatus Mcinerneyibacteria</taxon>
        <taxon>Candidatus Mcinerneyibacteriales</taxon>
        <taxon>Candidatus Mcinerneyibacteriaceae</taxon>
        <taxon>Candidatus Mcinerneyibacterium</taxon>
    </lineage>
</organism>
<dbReference type="Pfam" id="PF03600">
    <property type="entry name" value="CitMHS"/>
    <property type="match status" value="1"/>
</dbReference>
<proteinExistence type="predicted"/>
<evidence type="ECO:0000259" key="8">
    <source>
        <dbReference type="PROSITE" id="PS51202"/>
    </source>
</evidence>
<reference evidence="9" key="1">
    <citation type="submission" date="2019-08" db="EMBL/GenBank/DDBJ databases">
        <title>Genomic characterization of a novel candidate phylum (ARYD3) from a high temperature, high salinity tertiary oil reservoir in north central Oklahoma, USA.</title>
        <authorList>
            <person name="Youssef N.H."/>
            <person name="Yadav A."/>
            <person name="Elshahed M.S."/>
        </authorList>
    </citation>
    <scope>NUCLEOTIDE SEQUENCE [LARGE SCALE GENOMIC DNA]</scope>
    <source>
        <strain evidence="9">ARYD3</strain>
    </source>
</reference>
<evidence type="ECO:0000256" key="7">
    <source>
        <dbReference type="SAM" id="Phobius"/>
    </source>
</evidence>
<dbReference type="InterPro" id="IPR051679">
    <property type="entry name" value="DASS-Related_Transporters"/>
</dbReference>
<protein>
    <submittedName>
        <fullName evidence="9">SLC13 family permease</fullName>
    </submittedName>
</protein>
<dbReference type="Pfam" id="PF02080">
    <property type="entry name" value="TrkA_C"/>
    <property type="match status" value="2"/>
</dbReference>
<dbReference type="GO" id="GO:0008324">
    <property type="term" value="F:monoatomic cation transmembrane transporter activity"/>
    <property type="evidence" value="ECO:0007669"/>
    <property type="project" value="InterPro"/>
</dbReference>
<evidence type="ECO:0000256" key="6">
    <source>
        <dbReference type="ARBA" id="ARBA00023136"/>
    </source>
</evidence>
<evidence type="ECO:0000313" key="9">
    <source>
        <dbReference type="EMBL" id="TYB30575.1"/>
    </source>
</evidence>
<evidence type="ECO:0000256" key="4">
    <source>
        <dbReference type="ARBA" id="ARBA00022737"/>
    </source>
</evidence>
<evidence type="ECO:0000256" key="2">
    <source>
        <dbReference type="ARBA" id="ARBA00022448"/>
    </source>
</evidence>
<evidence type="ECO:0000313" key="10">
    <source>
        <dbReference type="Proteomes" id="UP000324143"/>
    </source>
</evidence>
<feature type="transmembrane region" description="Helical" evidence="7">
    <location>
        <begin position="126"/>
        <end position="147"/>
    </location>
</feature>
<keyword evidence="3 7" id="KW-0812">Transmembrane</keyword>
<dbReference type="PANTHER" id="PTHR43652:SF2">
    <property type="entry name" value="BASIC AMINO ACID ANTIPORTER YFCC-RELATED"/>
    <property type="match status" value="1"/>
</dbReference>
<evidence type="ECO:0000256" key="1">
    <source>
        <dbReference type="ARBA" id="ARBA00004141"/>
    </source>
</evidence>
<keyword evidence="2" id="KW-0813">Transport</keyword>
<dbReference type="Proteomes" id="UP000324143">
    <property type="component" value="Unassembled WGS sequence"/>
</dbReference>
<keyword evidence="10" id="KW-1185">Reference proteome</keyword>
<dbReference type="InterPro" id="IPR036721">
    <property type="entry name" value="RCK_C_sf"/>
</dbReference>
<feature type="transmembrane region" description="Helical" evidence="7">
    <location>
        <begin position="547"/>
        <end position="565"/>
    </location>
</feature>
<sequence length="654" mass="73277">MFFRTRTTNNKNCDSNFKIFKGITFKLLSCTLLIRLFLFFFSSEVLHSSFVLCALFRCALKNCGSNFILLWDYPLNFFFSGLTCKTHYMELLLRSYIRHALLGCTSKRYLPSLKNHEVIFKIKGGILSFEIILTLVVVVVMMVLLMLEKFDPLIVFFLAVTVFLTADIITTEEAVAGFANKGVLTIAMIFIITAAARNSGSLDFLASSILKIKNQNNPHMLRLFLPTTLLSAFVNNTPVVATIASFFTEWGRENKVVLSKYLIPISFAGIFGGICTLIGTSTNLVVSGLLEQFGYQPLGMFELTPIGLPLAIIGIIYLYFFSRYFLPERESSYEKMGKEYKEYLLEMYVKDDSELIGKRIEDAELRNLKGVYLTGIIRENEIISPVKPSNVIVAGDILTFAGKIDTIDDLLEIKGLEIRPESHEYFDLLSKGKASFFEAVVSLNSPLVDKTPKEINFRHQYNAVILAVNRQGERIVEKIGNIRFKPGDTLFIIADEDFSKQWERGNDFFYTTKKEGKIKPDKKSSFIVGAVFIAMILLAALNIKSLLFMGFIGVSVIILSKSFSLNKLKSAIDLKILVMIALAFGVGRAIENSGTAHFIASNIYSMVDSFPPFIIMIIIYFIVMIITEVVTNNSAAIIMLPIALRVGNLAGIAP</sequence>
<feature type="transmembrane region" description="Helical" evidence="7">
    <location>
        <begin position="182"/>
        <end position="200"/>
    </location>
</feature>
<feature type="transmembrane region" description="Helical" evidence="7">
    <location>
        <begin position="524"/>
        <end position="541"/>
    </location>
</feature>
<dbReference type="GO" id="GO:0006813">
    <property type="term" value="P:potassium ion transport"/>
    <property type="evidence" value="ECO:0007669"/>
    <property type="project" value="InterPro"/>
</dbReference>
<keyword evidence="5 7" id="KW-1133">Transmembrane helix</keyword>
<gene>
    <name evidence="9" type="ORF">FXF47_08540</name>
</gene>
<keyword evidence="4" id="KW-0677">Repeat</keyword>
<dbReference type="SUPFAM" id="SSF116726">
    <property type="entry name" value="TrkA C-terminal domain-like"/>
    <property type="match status" value="2"/>
</dbReference>
<feature type="domain" description="RCK C-terminal" evidence="8">
    <location>
        <begin position="331"/>
        <end position="416"/>
    </location>
</feature>
<dbReference type="InterPro" id="IPR004680">
    <property type="entry name" value="Cit_transptr-like_dom"/>
</dbReference>
<feature type="transmembrane region" description="Helical" evidence="7">
    <location>
        <begin position="610"/>
        <end position="630"/>
    </location>
</feature>
<dbReference type="PANTHER" id="PTHR43652">
    <property type="entry name" value="BASIC AMINO ACID ANTIPORTER YFCC-RELATED"/>
    <property type="match status" value="1"/>
</dbReference>
<feature type="domain" description="RCK C-terminal" evidence="8">
    <location>
        <begin position="423"/>
        <end position="508"/>
    </location>
</feature>
<dbReference type="InterPro" id="IPR006037">
    <property type="entry name" value="RCK_C"/>
</dbReference>
<keyword evidence="6 7" id="KW-0472">Membrane</keyword>
<dbReference type="AlphaFoldDB" id="A0A5D0MFA3"/>